<protein>
    <submittedName>
        <fullName evidence="3">Centrosomal protein CEP89</fullName>
    </submittedName>
</protein>
<dbReference type="InterPro" id="IPR033545">
    <property type="entry name" value="CEP89"/>
</dbReference>
<dbReference type="OrthoDB" id="6622877at2759"/>
<feature type="compositionally biased region" description="Polar residues" evidence="2">
    <location>
        <begin position="252"/>
        <end position="278"/>
    </location>
</feature>
<comment type="caution">
    <text evidence="3">The sequence shown here is derived from an EMBL/GenBank/DDBJ whole genome shotgun (WGS) entry which is preliminary data.</text>
</comment>
<reference evidence="3" key="1">
    <citation type="submission" date="2018-11" db="EMBL/GenBank/DDBJ databases">
        <authorList>
            <person name="Alioto T."/>
            <person name="Alioto T."/>
        </authorList>
    </citation>
    <scope>NUCLEOTIDE SEQUENCE</scope>
</reference>
<name>A0A8B6GYQ6_MYTGA</name>
<dbReference type="AlphaFoldDB" id="A0A8B6GYQ6"/>
<dbReference type="GO" id="GO:0007268">
    <property type="term" value="P:chemical synaptic transmission"/>
    <property type="evidence" value="ECO:0007669"/>
    <property type="project" value="InterPro"/>
</dbReference>
<feature type="region of interest" description="Disordered" evidence="2">
    <location>
        <begin position="86"/>
        <end position="127"/>
    </location>
</feature>
<feature type="compositionally biased region" description="Polar residues" evidence="2">
    <location>
        <begin position="158"/>
        <end position="171"/>
    </location>
</feature>
<dbReference type="GO" id="GO:0060271">
    <property type="term" value="P:cilium assembly"/>
    <property type="evidence" value="ECO:0007669"/>
    <property type="project" value="InterPro"/>
</dbReference>
<evidence type="ECO:0000256" key="2">
    <source>
        <dbReference type="SAM" id="MobiDB-lite"/>
    </source>
</evidence>
<feature type="compositionally biased region" description="Polar residues" evidence="2">
    <location>
        <begin position="204"/>
        <end position="215"/>
    </location>
</feature>
<feature type="region of interest" description="Disordered" evidence="2">
    <location>
        <begin position="201"/>
        <end position="278"/>
    </location>
</feature>
<evidence type="ECO:0000313" key="3">
    <source>
        <dbReference type="EMBL" id="VDI70848.1"/>
    </source>
</evidence>
<evidence type="ECO:0000313" key="4">
    <source>
        <dbReference type="Proteomes" id="UP000596742"/>
    </source>
</evidence>
<feature type="region of interest" description="Disordered" evidence="2">
    <location>
        <begin position="771"/>
        <end position="792"/>
    </location>
</feature>
<accession>A0A8B6GYQ6</accession>
<dbReference type="GO" id="GO:0005814">
    <property type="term" value="C:centriole"/>
    <property type="evidence" value="ECO:0007669"/>
    <property type="project" value="InterPro"/>
</dbReference>
<proteinExistence type="predicted"/>
<dbReference type="GO" id="GO:0045202">
    <property type="term" value="C:synapse"/>
    <property type="evidence" value="ECO:0007669"/>
    <property type="project" value="GOC"/>
</dbReference>
<keyword evidence="4" id="KW-1185">Reference proteome</keyword>
<feature type="coiled-coil region" evidence="1">
    <location>
        <begin position="278"/>
        <end position="353"/>
    </location>
</feature>
<dbReference type="EMBL" id="UYJE01009182">
    <property type="protein sequence ID" value="VDI70848.1"/>
    <property type="molecule type" value="Genomic_DNA"/>
</dbReference>
<organism evidence="3 4">
    <name type="scientific">Mytilus galloprovincialis</name>
    <name type="common">Mediterranean mussel</name>
    <dbReference type="NCBI Taxonomy" id="29158"/>
    <lineage>
        <taxon>Eukaryota</taxon>
        <taxon>Metazoa</taxon>
        <taxon>Spiralia</taxon>
        <taxon>Lophotrochozoa</taxon>
        <taxon>Mollusca</taxon>
        <taxon>Bivalvia</taxon>
        <taxon>Autobranchia</taxon>
        <taxon>Pteriomorphia</taxon>
        <taxon>Mytilida</taxon>
        <taxon>Mytiloidea</taxon>
        <taxon>Mytilidae</taxon>
        <taxon>Mytilinae</taxon>
        <taxon>Mytilus</taxon>
    </lineage>
</organism>
<dbReference type="PANTHER" id="PTHR36170:SF1">
    <property type="entry name" value="CENTROSOMAL PROTEIN OF 89 KDA"/>
    <property type="match status" value="1"/>
</dbReference>
<keyword evidence="1" id="KW-0175">Coiled coil</keyword>
<sequence>MTGRGKKNKTYGTVSAALLPVAAFSAVPRTPPPETPVGITPGLAMTTGVLKASMLGRLRMPPAGHDEDVLSDPESSLYDYQQMEEPGYSSVEFGRTGGSRKRISYSDRDKAPTPPPGTSQQQFDADNEYRVLDPEAVKREAELSALYATPNKDRKRQSQTVNGQPSLQHTGQRVRAEMKRYHDMEQDDTDNEVEDIIPKVIVERQTTTPHKTPSQKSRRDESPAHQEKPIEIAVEVKQSSLRAESPDRSHRSGANTARSGANTARSGATTARSHDSLQQSLEGENYILRSKAEQLESEVISLKHVTSALEHGDHDTAMNLMLKKQLQEMKAENETLKNSIHRLTVELSAYQAKFRPLSAEEKTTAGLLGLPRDGPIPSWLIDTKYLSPLFMAYDDRLEEKNKIILKYQEDFDRLRKNAESIVDENEQLQHDLEETATKGPVDIHEWEQLKENAKLILEENQNLLEQINIKDQKAHDLQQAHIREVTKVTKELVMIRAEKSDTDKELEELQRKWKDTKQKHDELIREGEDKTTVDQYINKIADLKKEMLDIEDHHRKDTEELRIKLQAMENERKSQTQTMIELTAEIKRHQAEKKAMHRSMRKTQNKMLYLQRAIEQSETKEQSVQDYLGNIIRVAEKVAQERDNYAKVAKENEIETKKAVNKLLQDNMMKAKLEEKLKLYKMRAAAKINTVSGRLAEQDQTFLSQKKEYEREIKHLRHLIKDKEDLMHGFSDEKRDAEDELEVMWQAAHNENERMKDVLHKTVRQLRQHEALSDAMDRAEPKEIVHVSSDEQ</sequence>
<evidence type="ECO:0000256" key="1">
    <source>
        <dbReference type="SAM" id="Coils"/>
    </source>
</evidence>
<feature type="region of interest" description="Disordered" evidence="2">
    <location>
        <begin position="145"/>
        <end position="175"/>
    </location>
</feature>
<dbReference type="GO" id="GO:0007005">
    <property type="term" value="P:mitochondrion organization"/>
    <property type="evidence" value="ECO:0007669"/>
    <property type="project" value="InterPro"/>
</dbReference>
<dbReference type="Proteomes" id="UP000596742">
    <property type="component" value="Unassembled WGS sequence"/>
</dbReference>
<dbReference type="PANTHER" id="PTHR36170">
    <property type="entry name" value="CENTROSOMAL PROTEIN OF 89 KDA"/>
    <property type="match status" value="1"/>
</dbReference>
<dbReference type="GO" id="GO:0097539">
    <property type="term" value="C:ciliary transition fiber"/>
    <property type="evidence" value="ECO:0007669"/>
    <property type="project" value="TreeGrafter"/>
</dbReference>
<gene>
    <name evidence="3" type="ORF">MGAL_10B057809</name>
</gene>
<feature type="coiled-coil region" evidence="1">
    <location>
        <begin position="706"/>
        <end position="740"/>
    </location>
</feature>
<feature type="coiled-coil region" evidence="1">
    <location>
        <begin position="397"/>
        <end position="606"/>
    </location>
</feature>
<feature type="compositionally biased region" description="Basic and acidic residues" evidence="2">
    <location>
        <begin position="217"/>
        <end position="230"/>
    </location>
</feature>